<gene>
    <name evidence="2" type="ORF">EVAR_14446_1</name>
</gene>
<dbReference type="AlphaFoldDB" id="A0A4C1U351"/>
<dbReference type="Proteomes" id="UP000299102">
    <property type="component" value="Unassembled WGS sequence"/>
</dbReference>
<evidence type="ECO:0000313" key="3">
    <source>
        <dbReference type="Proteomes" id="UP000299102"/>
    </source>
</evidence>
<feature type="region of interest" description="Disordered" evidence="1">
    <location>
        <begin position="76"/>
        <end position="102"/>
    </location>
</feature>
<evidence type="ECO:0000313" key="2">
    <source>
        <dbReference type="EMBL" id="GBP20721.1"/>
    </source>
</evidence>
<protein>
    <submittedName>
        <fullName evidence="2">Uncharacterized protein</fullName>
    </submittedName>
</protein>
<keyword evidence="3" id="KW-1185">Reference proteome</keyword>
<accession>A0A4C1U351</accession>
<name>A0A4C1U351_EUMVA</name>
<feature type="compositionally biased region" description="Polar residues" evidence="1">
    <location>
        <begin position="88"/>
        <end position="99"/>
    </location>
</feature>
<sequence>MKTIDLVVNPKAGFAFHSHPSPTIEGHQLSTLAPRGLWIAVDPRHHCGDDLRHRQLDLVLEARIVWLNWTRMKNSSVNSPGKIEPGVSRSSKSAPQSGSAHYWPSLPPVRRLSRVAQPVYMRRPAPVADSISGRHLSGVARCEPQKGAKSSISVIVSF</sequence>
<reference evidence="2 3" key="1">
    <citation type="journal article" date="2019" name="Commun. Biol.">
        <title>The bagworm genome reveals a unique fibroin gene that provides high tensile strength.</title>
        <authorList>
            <person name="Kono N."/>
            <person name="Nakamura H."/>
            <person name="Ohtoshi R."/>
            <person name="Tomita M."/>
            <person name="Numata K."/>
            <person name="Arakawa K."/>
        </authorList>
    </citation>
    <scope>NUCLEOTIDE SEQUENCE [LARGE SCALE GENOMIC DNA]</scope>
</reference>
<proteinExistence type="predicted"/>
<dbReference type="EMBL" id="BGZK01000122">
    <property type="protein sequence ID" value="GBP20721.1"/>
    <property type="molecule type" value="Genomic_DNA"/>
</dbReference>
<evidence type="ECO:0000256" key="1">
    <source>
        <dbReference type="SAM" id="MobiDB-lite"/>
    </source>
</evidence>
<organism evidence="2 3">
    <name type="scientific">Eumeta variegata</name>
    <name type="common">Bagworm moth</name>
    <name type="synonym">Eumeta japonica</name>
    <dbReference type="NCBI Taxonomy" id="151549"/>
    <lineage>
        <taxon>Eukaryota</taxon>
        <taxon>Metazoa</taxon>
        <taxon>Ecdysozoa</taxon>
        <taxon>Arthropoda</taxon>
        <taxon>Hexapoda</taxon>
        <taxon>Insecta</taxon>
        <taxon>Pterygota</taxon>
        <taxon>Neoptera</taxon>
        <taxon>Endopterygota</taxon>
        <taxon>Lepidoptera</taxon>
        <taxon>Glossata</taxon>
        <taxon>Ditrysia</taxon>
        <taxon>Tineoidea</taxon>
        <taxon>Psychidae</taxon>
        <taxon>Oiketicinae</taxon>
        <taxon>Eumeta</taxon>
    </lineage>
</organism>
<comment type="caution">
    <text evidence="2">The sequence shown here is derived from an EMBL/GenBank/DDBJ whole genome shotgun (WGS) entry which is preliminary data.</text>
</comment>